<name>A0ABP4WMX5_9MICO</name>
<dbReference type="CDD" id="cd06267">
    <property type="entry name" value="PBP1_LacI_sugar_binding-like"/>
    <property type="match status" value="1"/>
</dbReference>
<evidence type="ECO:0000259" key="4">
    <source>
        <dbReference type="PROSITE" id="PS50932"/>
    </source>
</evidence>
<accession>A0ABP4WMX5</accession>
<reference evidence="6" key="1">
    <citation type="journal article" date="2019" name="Int. J. Syst. Evol. Microbiol.">
        <title>The Global Catalogue of Microorganisms (GCM) 10K type strain sequencing project: providing services to taxonomists for standard genome sequencing and annotation.</title>
        <authorList>
            <consortium name="The Broad Institute Genomics Platform"/>
            <consortium name="The Broad Institute Genome Sequencing Center for Infectious Disease"/>
            <person name="Wu L."/>
            <person name="Ma J."/>
        </authorList>
    </citation>
    <scope>NUCLEOTIDE SEQUENCE [LARGE SCALE GENOMIC DNA]</scope>
    <source>
        <strain evidence="6">JCM 14319</strain>
    </source>
</reference>
<feature type="domain" description="HTH lacI-type" evidence="4">
    <location>
        <begin position="2"/>
        <end position="56"/>
    </location>
</feature>
<dbReference type="GO" id="GO:0003677">
    <property type="term" value="F:DNA binding"/>
    <property type="evidence" value="ECO:0007669"/>
    <property type="project" value="UniProtKB-KW"/>
</dbReference>
<dbReference type="EMBL" id="BAAANH010000003">
    <property type="protein sequence ID" value="GAA1758490.1"/>
    <property type="molecule type" value="Genomic_DNA"/>
</dbReference>
<dbReference type="PANTHER" id="PTHR30146:SF153">
    <property type="entry name" value="LACTOSE OPERON REPRESSOR"/>
    <property type="match status" value="1"/>
</dbReference>
<protein>
    <submittedName>
        <fullName evidence="5">LacI family DNA-binding transcriptional regulator</fullName>
    </submittedName>
</protein>
<dbReference type="InterPro" id="IPR010982">
    <property type="entry name" value="Lambda_DNA-bd_dom_sf"/>
</dbReference>
<keyword evidence="6" id="KW-1185">Reference proteome</keyword>
<dbReference type="PANTHER" id="PTHR30146">
    <property type="entry name" value="LACI-RELATED TRANSCRIPTIONAL REPRESSOR"/>
    <property type="match status" value="1"/>
</dbReference>
<evidence type="ECO:0000313" key="6">
    <source>
        <dbReference type="Proteomes" id="UP001500506"/>
    </source>
</evidence>
<evidence type="ECO:0000256" key="1">
    <source>
        <dbReference type="ARBA" id="ARBA00023015"/>
    </source>
</evidence>
<keyword evidence="2 5" id="KW-0238">DNA-binding</keyword>
<gene>
    <name evidence="5" type="ORF">GCM10009747_16540</name>
</gene>
<dbReference type="Proteomes" id="UP001500506">
    <property type="component" value="Unassembled WGS sequence"/>
</dbReference>
<keyword evidence="1" id="KW-0805">Transcription regulation</keyword>
<dbReference type="CDD" id="cd01392">
    <property type="entry name" value="HTH_LacI"/>
    <property type="match status" value="1"/>
</dbReference>
<dbReference type="SUPFAM" id="SSF53822">
    <property type="entry name" value="Periplasmic binding protein-like I"/>
    <property type="match status" value="1"/>
</dbReference>
<evidence type="ECO:0000313" key="5">
    <source>
        <dbReference type="EMBL" id="GAA1758490.1"/>
    </source>
</evidence>
<dbReference type="PROSITE" id="PS50932">
    <property type="entry name" value="HTH_LACI_2"/>
    <property type="match status" value="1"/>
</dbReference>
<dbReference type="Gene3D" id="3.40.50.2300">
    <property type="match status" value="2"/>
</dbReference>
<evidence type="ECO:0000256" key="2">
    <source>
        <dbReference type="ARBA" id="ARBA00023125"/>
    </source>
</evidence>
<dbReference type="RefSeq" id="WP_232499454.1">
    <property type="nucleotide sequence ID" value="NZ_BAAANH010000003.1"/>
</dbReference>
<evidence type="ECO:0000256" key="3">
    <source>
        <dbReference type="ARBA" id="ARBA00023163"/>
    </source>
</evidence>
<keyword evidence="3" id="KW-0804">Transcription</keyword>
<dbReference type="Gene3D" id="1.10.260.40">
    <property type="entry name" value="lambda repressor-like DNA-binding domains"/>
    <property type="match status" value="1"/>
</dbReference>
<dbReference type="SMART" id="SM00354">
    <property type="entry name" value="HTH_LACI"/>
    <property type="match status" value="1"/>
</dbReference>
<comment type="caution">
    <text evidence="5">The sequence shown here is derived from an EMBL/GenBank/DDBJ whole genome shotgun (WGS) entry which is preliminary data.</text>
</comment>
<sequence length="336" mass="35672">MVTISDVAKAAGVSISTVSYALSGKRSITETTRRRIETAIRELDYEPSAAARMLAGATTNILALSAPIHDDGHLPTHMRFVTAVVDTARQHDYDVLLLATDDDVSGIRRVASSSLVDGVVAMGVKAHDDRVDLVRGLRLPAAFIGVPGGGDDLACVDLDFEGAGELAIGTLADAGHREVGVIGHPPSYLERDTGFVQRFNAGLERAASRRGIRIQVASPTLARGAAERAYDELASGLPDMTALLFHCNEPVVEAVLRRIRDLGLEVPTDLSVFAACASYDTEHLPTALSSIPLPLDQMCRIAVESALHQVQGIDAPGVELIAPVYQDRGSVARPGR</sequence>
<dbReference type="InterPro" id="IPR046335">
    <property type="entry name" value="LacI/GalR-like_sensor"/>
</dbReference>
<proteinExistence type="predicted"/>
<dbReference type="SUPFAM" id="SSF47413">
    <property type="entry name" value="lambda repressor-like DNA-binding domains"/>
    <property type="match status" value="1"/>
</dbReference>
<dbReference type="Pfam" id="PF00356">
    <property type="entry name" value="LacI"/>
    <property type="match status" value="1"/>
</dbReference>
<dbReference type="InterPro" id="IPR028082">
    <property type="entry name" value="Peripla_BP_I"/>
</dbReference>
<organism evidence="5 6">
    <name type="scientific">Agromyces humatus</name>
    <dbReference type="NCBI Taxonomy" id="279573"/>
    <lineage>
        <taxon>Bacteria</taxon>
        <taxon>Bacillati</taxon>
        <taxon>Actinomycetota</taxon>
        <taxon>Actinomycetes</taxon>
        <taxon>Micrococcales</taxon>
        <taxon>Microbacteriaceae</taxon>
        <taxon>Agromyces</taxon>
    </lineage>
</organism>
<dbReference type="InterPro" id="IPR000843">
    <property type="entry name" value="HTH_LacI"/>
</dbReference>
<dbReference type="PROSITE" id="PS00356">
    <property type="entry name" value="HTH_LACI_1"/>
    <property type="match status" value="1"/>
</dbReference>
<dbReference type="Pfam" id="PF13377">
    <property type="entry name" value="Peripla_BP_3"/>
    <property type="match status" value="1"/>
</dbReference>